<dbReference type="InterPro" id="IPR036523">
    <property type="entry name" value="SurE-like_sf"/>
</dbReference>
<feature type="chain" id="PRO_5012316813" description="Survival protein SurE-like phosphatase/nucleotidase domain-containing protein" evidence="4">
    <location>
        <begin position="16"/>
        <end position="322"/>
    </location>
</feature>
<dbReference type="HOGENOM" id="CLU_704116_0_0_1"/>
<proteinExistence type="inferred from homology"/>
<dbReference type="EMBL" id="HG793127">
    <property type="protein sequence ID" value="CDK26639.1"/>
    <property type="molecule type" value="Genomic_DNA"/>
</dbReference>
<dbReference type="Gene3D" id="3.40.1210.10">
    <property type="entry name" value="Survival protein SurE-like phosphatase/nucleotidase"/>
    <property type="match status" value="1"/>
</dbReference>
<dbReference type="PANTHER" id="PTHR30457:SF0">
    <property type="entry name" value="PHOSPHATASE, PUTATIVE (AFU_ORTHOLOGUE AFUA_4G01070)-RELATED"/>
    <property type="match status" value="1"/>
</dbReference>
<name>W6MJD1_9ASCO</name>
<evidence type="ECO:0000256" key="1">
    <source>
        <dbReference type="ARBA" id="ARBA00011062"/>
    </source>
</evidence>
<evidence type="ECO:0000313" key="6">
    <source>
        <dbReference type="EMBL" id="CDK26639.1"/>
    </source>
</evidence>
<dbReference type="GeneID" id="34520028"/>
<keyword evidence="3" id="KW-0378">Hydrolase</keyword>
<dbReference type="Pfam" id="PF01975">
    <property type="entry name" value="SurE"/>
    <property type="match status" value="1"/>
</dbReference>
<reference evidence="6" key="1">
    <citation type="submission" date="2013-12" db="EMBL/GenBank/DDBJ databases">
        <authorList>
            <person name="Genoscope - CEA"/>
        </authorList>
    </citation>
    <scope>NUCLEOTIDE SEQUENCE</scope>
    <source>
        <strain evidence="6">CBS 1993</strain>
    </source>
</reference>
<evidence type="ECO:0000256" key="4">
    <source>
        <dbReference type="SAM" id="SignalP"/>
    </source>
</evidence>
<dbReference type="Proteomes" id="UP000019384">
    <property type="component" value="Unassembled WGS sequence"/>
</dbReference>
<protein>
    <recommendedName>
        <fullName evidence="5">Survival protein SurE-like phosphatase/nucleotidase domain-containing protein</fullName>
    </recommendedName>
</protein>
<dbReference type="GO" id="GO:0008252">
    <property type="term" value="F:nucleotidase activity"/>
    <property type="evidence" value="ECO:0007669"/>
    <property type="project" value="InterPro"/>
</dbReference>
<keyword evidence="2" id="KW-0479">Metal-binding</keyword>
<comment type="similarity">
    <text evidence="1">Belongs to the SurE nucleotidase family.</text>
</comment>
<reference evidence="6" key="2">
    <citation type="submission" date="2014-02" db="EMBL/GenBank/DDBJ databases">
        <title>Complete DNA sequence of /Kuraishia capsulata/ illustrates novel genomic features among budding yeasts (/Saccharomycotina/).</title>
        <authorList>
            <person name="Morales L."/>
            <person name="Noel B."/>
            <person name="Porcel B."/>
            <person name="Marcet-Houben M."/>
            <person name="Hullo M-F."/>
            <person name="Sacerdot C."/>
            <person name="Tekaia F."/>
            <person name="Leh-Louis V."/>
            <person name="Despons L."/>
            <person name="Khanna V."/>
            <person name="Aury J-M."/>
            <person name="Barbe V."/>
            <person name="Couloux A."/>
            <person name="Labadie K."/>
            <person name="Pelletier E."/>
            <person name="Souciet J-L."/>
            <person name="Boekhout T."/>
            <person name="Gabaldon T."/>
            <person name="Wincker P."/>
            <person name="Dujon B."/>
        </authorList>
    </citation>
    <scope>NUCLEOTIDE SEQUENCE</scope>
    <source>
        <strain evidence="6">CBS 1993</strain>
    </source>
</reference>
<dbReference type="InterPro" id="IPR002828">
    <property type="entry name" value="SurE-like_Pase/nucleotidase"/>
</dbReference>
<dbReference type="RefSeq" id="XP_022458640.1">
    <property type="nucleotide sequence ID" value="XM_022602879.1"/>
</dbReference>
<keyword evidence="4" id="KW-0732">Signal</keyword>
<evidence type="ECO:0000259" key="5">
    <source>
        <dbReference type="Pfam" id="PF01975"/>
    </source>
</evidence>
<dbReference type="PANTHER" id="PTHR30457">
    <property type="entry name" value="5'-NUCLEOTIDASE SURE"/>
    <property type="match status" value="1"/>
</dbReference>
<evidence type="ECO:0000256" key="2">
    <source>
        <dbReference type="ARBA" id="ARBA00022723"/>
    </source>
</evidence>
<dbReference type="SUPFAM" id="SSF64167">
    <property type="entry name" value="SurE-like"/>
    <property type="match status" value="1"/>
</dbReference>
<evidence type="ECO:0000313" key="7">
    <source>
        <dbReference type="Proteomes" id="UP000019384"/>
    </source>
</evidence>
<dbReference type="GO" id="GO:0046872">
    <property type="term" value="F:metal ion binding"/>
    <property type="evidence" value="ECO:0007669"/>
    <property type="project" value="UniProtKB-KW"/>
</dbReference>
<accession>W6MJD1</accession>
<dbReference type="InterPro" id="IPR030048">
    <property type="entry name" value="SurE"/>
</dbReference>
<evidence type="ECO:0000256" key="3">
    <source>
        <dbReference type="ARBA" id="ARBA00022801"/>
    </source>
</evidence>
<dbReference type="OrthoDB" id="4018688at2759"/>
<gene>
    <name evidence="6" type="ORF">KUCA_T00002612001</name>
</gene>
<sequence length="322" mass="36012">MKLLSILLCLDLVASLNILITNEQAIDTPIVRKLHRVLSKSHKVVSVVPKRKITPGNSIYINGSPFLSPTDTIASESIPDFPEYEEVERDVWSLDANVLGSVLFGLDFILPTKYPGLEIDLIIAGPRTEPSAGPFANLLSGVFSVMRFGMLRNIPTVAISSIPDLYADDPKVDDLYVEYCSSFINALHEMASVGNDRILPKFSGLNINFPLIGMDRYGCDRPLWQETKEVGGYAQSPSIIEVDGKYRIVNAYSIRDQKDKNSLFSELSSLDTCHVGVTFYSDYEDSWSELSRLLSQMNRDFKRRKTLLTQSAELKLVNQIHA</sequence>
<dbReference type="AlphaFoldDB" id="W6MJD1"/>
<feature type="signal peptide" evidence="4">
    <location>
        <begin position="1"/>
        <end position="15"/>
    </location>
</feature>
<organism evidence="6 7">
    <name type="scientific">Kuraishia capsulata CBS 1993</name>
    <dbReference type="NCBI Taxonomy" id="1382522"/>
    <lineage>
        <taxon>Eukaryota</taxon>
        <taxon>Fungi</taxon>
        <taxon>Dikarya</taxon>
        <taxon>Ascomycota</taxon>
        <taxon>Saccharomycotina</taxon>
        <taxon>Pichiomycetes</taxon>
        <taxon>Pichiales</taxon>
        <taxon>Pichiaceae</taxon>
        <taxon>Kuraishia</taxon>
    </lineage>
</organism>
<feature type="domain" description="Survival protein SurE-like phosphatase/nucleotidase" evidence="5">
    <location>
        <begin position="18"/>
        <end position="211"/>
    </location>
</feature>
<keyword evidence="7" id="KW-1185">Reference proteome</keyword>